<evidence type="ECO:0000313" key="3">
    <source>
        <dbReference type="Proteomes" id="UP000605733"/>
    </source>
</evidence>
<keyword evidence="3" id="KW-1185">Reference proteome</keyword>
<feature type="compositionally biased region" description="Acidic residues" evidence="1">
    <location>
        <begin position="264"/>
        <end position="288"/>
    </location>
</feature>
<dbReference type="InterPro" id="IPR004590">
    <property type="entry name" value="ssDNA_annealing_RecT"/>
</dbReference>
<evidence type="ECO:0000256" key="1">
    <source>
        <dbReference type="SAM" id="MobiDB-lite"/>
    </source>
</evidence>
<organism evidence="2 3">
    <name type="scientific">Christiangramia forsetii</name>
    <dbReference type="NCBI Taxonomy" id="411153"/>
    <lineage>
        <taxon>Bacteria</taxon>
        <taxon>Pseudomonadati</taxon>
        <taxon>Bacteroidota</taxon>
        <taxon>Flavobacteriia</taxon>
        <taxon>Flavobacteriales</taxon>
        <taxon>Flavobacteriaceae</taxon>
        <taxon>Christiangramia</taxon>
    </lineage>
</organism>
<reference evidence="3" key="1">
    <citation type="journal article" date="2019" name="Int. J. Syst. Evol. Microbiol.">
        <title>The Global Catalogue of Microorganisms (GCM) 10K type strain sequencing project: providing services to taxonomists for standard genome sequencing and annotation.</title>
        <authorList>
            <consortium name="The Broad Institute Genomics Platform"/>
            <consortium name="The Broad Institute Genome Sequencing Center for Infectious Disease"/>
            <person name="Wu L."/>
            <person name="Ma J."/>
        </authorList>
    </citation>
    <scope>NUCLEOTIDE SEQUENCE [LARGE SCALE GENOMIC DNA]</scope>
    <source>
        <strain evidence="3">CGMCC 1.15422</strain>
    </source>
</reference>
<name>A0ABQ1WBZ7_9FLAO</name>
<dbReference type="EMBL" id="BMIX01000001">
    <property type="protein sequence ID" value="GGG23922.1"/>
    <property type="molecule type" value="Genomic_DNA"/>
</dbReference>
<proteinExistence type="predicted"/>
<comment type="caution">
    <text evidence="2">The sequence shown here is derived from an EMBL/GenBank/DDBJ whole genome shotgun (WGS) entry which is preliminary data.</text>
</comment>
<dbReference type="RefSeq" id="WP_011710344.1">
    <property type="nucleotide sequence ID" value="NZ_BMIX01000001.1"/>
</dbReference>
<dbReference type="Proteomes" id="UP000605733">
    <property type="component" value="Unassembled WGS sequence"/>
</dbReference>
<dbReference type="NCBIfam" id="TIGR00616">
    <property type="entry name" value="rect"/>
    <property type="match status" value="1"/>
</dbReference>
<accession>A0ABQ1WBZ7</accession>
<gene>
    <name evidence="2" type="ORF">GCM10011532_03930</name>
</gene>
<sequence length="313" mass="35290">MSSETSKQLVKQKKQDISTRVLAKVNEFEQTGELRIPKNYSVENSLKSAYLILSETKDKNKKPVLESCSVTSLSEALLKMVVWGLNPMKKQCYFVPYGGKIECIPDYTGKIAMAKRYAGLKDIKAHAVFKDDTFEFEVDPSTGRKKVTKHTQTLESMGSNEFKGAYAIMEMNDGTFDVEIMSKPQIVAAWQQGHANGTSPAHKKFPDRMARKSVINRACDALIRSSDDSVLYEDEDERKIIDVPSEDLKHEVKTKANKRNFDTSDIEDADYEEDEFPTNEAENEDDENERLYEEAMAEEEGQSSMANSPGFGA</sequence>
<dbReference type="InterPro" id="IPR018330">
    <property type="entry name" value="RecT_fam"/>
</dbReference>
<protein>
    <submittedName>
        <fullName evidence="2">Uncharacterized protein</fullName>
    </submittedName>
</protein>
<feature type="region of interest" description="Disordered" evidence="1">
    <location>
        <begin position="260"/>
        <end position="313"/>
    </location>
</feature>
<evidence type="ECO:0000313" key="2">
    <source>
        <dbReference type="EMBL" id="GGG23922.1"/>
    </source>
</evidence>
<dbReference type="Pfam" id="PF03837">
    <property type="entry name" value="RecT"/>
    <property type="match status" value="1"/>
</dbReference>